<feature type="transmembrane region" description="Helical" evidence="1">
    <location>
        <begin position="71"/>
        <end position="89"/>
    </location>
</feature>
<evidence type="ECO:0000256" key="1">
    <source>
        <dbReference type="SAM" id="Phobius"/>
    </source>
</evidence>
<keyword evidence="1" id="KW-0472">Membrane</keyword>
<gene>
    <name evidence="2" type="ORF">H5P27_02015</name>
</gene>
<keyword evidence="3" id="KW-1185">Reference proteome</keyword>
<comment type="caution">
    <text evidence="2">The sequence shown here is derived from an EMBL/GenBank/DDBJ whole genome shotgun (WGS) entry which is preliminary data.</text>
</comment>
<reference evidence="2 3" key="1">
    <citation type="submission" date="2020-07" db="EMBL/GenBank/DDBJ databases">
        <authorList>
            <person name="Feng X."/>
        </authorList>
    </citation>
    <scope>NUCLEOTIDE SEQUENCE [LARGE SCALE GENOMIC DNA]</scope>
    <source>
        <strain evidence="2 3">JCM23202</strain>
    </source>
</reference>
<sequence>MFSLRNRTIKRLTKRATKSISSWTKSNGREPTMADIQSIPALGKSERFGFIIVGGVFLWVSYLLVSDDSWTFPAFILPLSGYVTFRGVVGHELKIRSDNTVDLATPEGLVSTAENELTNLGRKLLALDICFAILVLIIELVFGFLGALASSLS</sequence>
<keyword evidence="1" id="KW-1133">Transmembrane helix</keyword>
<feature type="transmembrane region" description="Helical" evidence="1">
    <location>
        <begin position="48"/>
        <end position="65"/>
    </location>
</feature>
<feature type="transmembrane region" description="Helical" evidence="1">
    <location>
        <begin position="124"/>
        <end position="149"/>
    </location>
</feature>
<dbReference type="Proteomes" id="UP000526501">
    <property type="component" value="Unassembled WGS sequence"/>
</dbReference>
<evidence type="ECO:0000313" key="2">
    <source>
        <dbReference type="EMBL" id="MBC2604824.1"/>
    </source>
</evidence>
<dbReference type="AlphaFoldDB" id="A0A7X1B3N3"/>
<proteinExistence type="predicted"/>
<name>A0A7X1B3N3_9BACT</name>
<organism evidence="2 3">
    <name type="scientific">Pelagicoccus albus</name>
    <dbReference type="NCBI Taxonomy" id="415222"/>
    <lineage>
        <taxon>Bacteria</taxon>
        <taxon>Pseudomonadati</taxon>
        <taxon>Verrucomicrobiota</taxon>
        <taxon>Opitutia</taxon>
        <taxon>Puniceicoccales</taxon>
        <taxon>Pelagicoccaceae</taxon>
        <taxon>Pelagicoccus</taxon>
    </lineage>
</organism>
<protein>
    <submittedName>
        <fullName evidence="2">Uncharacterized protein</fullName>
    </submittedName>
</protein>
<dbReference type="EMBL" id="JACHVC010000003">
    <property type="protein sequence ID" value="MBC2604824.1"/>
    <property type="molecule type" value="Genomic_DNA"/>
</dbReference>
<keyword evidence="1" id="KW-0812">Transmembrane</keyword>
<evidence type="ECO:0000313" key="3">
    <source>
        <dbReference type="Proteomes" id="UP000526501"/>
    </source>
</evidence>
<accession>A0A7X1B3N3</accession>